<sequence length="66" mass="7543">MQDSETRKHNIIPPYLLEHIAKGCDENDKACILRTLEHVNKLMKDSVKEDALNPKDINSINKNKGN</sequence>
<dbReference type="Proteomes" id="UP000225433">
    <property type="component" value="Unassembled WGS sequence"/>
</dbReference>
<reference evidence="3 5" key="2">
    <citation type="journal article" date="2017" name="Nat. Microbiol.">
        <title>Natural product diversity associated with the nematode symbionts Photorhabdus and Xenorhabdus.</title>
        <authorList>
            <person name="Tobias N.J."/>
            <person name="Wolff H."/>
            <person name="Djahanschiri B."/>
            <person name="Grundmann F."/>
            <person name="Kronenwerth M."/>
            <person name="Shi Y.M."/>
            <person name="Simonyi S."/>
            <person name="Grun P."/>
            <person name="Shapiro-Ilan D."/>
            <person name="Pidot S.J."/>
            <person name="Stinear T.P."/>
            <person name="Ebersberger I."/>
            <person name="Bode H.B."/>
        </authorList>
    </citation>
    <scope>NUCLEOTIDE SEQUENCE [LARGE SCALE GENOMIC DNA]</scope>
    <source>
        <strain evidence="3 5">DSM 17903</strain>
    </source>
</reference>
<evidence type="ECO:0000313" key="2">
    <source>
        <dbReference type="EMBL" id="AOM39321.1"/>
    </source>
</evidence>
<reference evidence="2 4" key="1">
    <citation type="submission" date="2016-06" db="EMBL/GenBank/DDBJ databases">
        <title>Bacterial characters and pathogenicity of Xenorhabdus hominickii from an entomopathogenic nematode, Steinernema monticolum.</title>
        <authorList>
            <person name="Park Y."/>
            <person name="Kim Y."/>
        </authorList>
    </citation>
    <scope>NUCLEOTIDE SEQUENCE [LARGE SCALE GENOMIC DNA]</scope>
    <source>
        <strain evidence="2 4">ANU1</strain>
    </source>
</reference>
<dbReference type="Pfam" id="PF16485">
    <property type="entry name" value="PLN_propep"/>
    <property type="match status" value="1"/>
</dbReference>
<evidence type="ECO:0000313" key="3">
    <source>
        <dbReference type="EMBL" id="PHM54936.1"/>
    </source>
</evidence>
<dbReference type="KEGG" id="xho:A9255_01015"/>
<dbReference type="EMBL" id="NJAI01000004">
    <property type="protein sequence ID" value="PHM54936.1"/>
    <property type="molecule type" value="Genomic_DNA"/>
</dbReference>
<dbReference type="Proteomes" id="UP000094600">
    <property type="component" value="Chromosome"/>
</dbReference>
<proteinExistence type="predicted"/>
<evidence type="ECO:0000313" key="4">
    <source>
        <dbReference type="Proteomes" id="UP000094600"/>
    </source>
</evidence>
<dbReference type="RefSeq" id="WP_069315090.1">
    <property type="nucleotide sequence ID" value="NZ_CAWNQJ010000068.1"/>
</dbReference>
<protein>
    <submittedName>
        <fullName evidence="3">Peptidase M4</fullName>
    </submittedName>
</protein>
<dbReference type="EMBL" id="CP016176">
    <property type="protein sequence ID" value="AOM39321.1"/>
    <property type="molecule type" value="Genomic_DNA"/>
</dbReference>
<name>A0A2G0Q6V9_XENHO</name>
<gene>
    <name evidence="2" type="ORF">A9255_01015</name>
    <name evidence="3" type="ORF">Xhom_02904</name>
</gene>
<evidence type="ECO:0000313" key="5">
    <source>
        <dbReference type="Proteomes" id="UP000225433"/>
    </source>
</evidence>
<organism evidence="3 5">
    <name type="scientific">Xenorhabdus hominickii</name>
    <dbReference type="NCBI Taxonomy" id="351679"/>
    <lineage>
        <taxon>Bacteria</taxon>
        <taxon>Pseudomonadati</taxon>
        <taxon>Pseudomonadota</taxon>
        <taxon>Gammaproteobacteria</taxon>
        <taxon>Enterobacterales</taxon>
        <taxon>Morganellaceae</taxon>
        <taxon>Xenorhabdus</taxon>
    </lineage>
</organism>
<dbReference type="AlphaFoldDB" id="A0A2G0Q6V9"/>
<dbReference type="InterPro" id="IPR032475">
    <property type="entry name" value="Protealysin_N_PP"/>
</dbReference>
<evidence type="ECO:0000259" key="1">
    <source>
        <dbReference type="Pfam" id="PF16485"/>
    </source>
</evidence>
<keyword evidence="4" id="KW-1185">Reference proteome</keyword>
<accession>A0A2G0Q6V9</accession>
<feature type="domain" description="Protealysin N-terminal propeptide" evidence="1">
    <location>
        <begin position="9"/>
        <end position="49"/>
    </location>
</feature>
<dbReference type="OrthoDB" id="6445763at2"/>